<evidence type="ECO:0000256" key="4">
    <source>
        <dbReference type="SAM" id="MobiDB-lite"/>
    </source>
</evidence>
<dbReference type="GO" id="GO:0005576">
    <property type="term" value="C:extracellular region"/>
    <property type="evidence" value="ECO:0007669"/>
    <property type="project" value="UniProtKB-SubCell"/>
</dbReference>
<dbReference type="InterPro" id="IPR010566">
    <property type="entry name" value="Haemolys_ca-bd"/>
</dbReference>
<feature type="domain" description="Haemolysin-type calcium binding-related" evidence="5">
    <location>
        <begin position="2335"/>
        <end position="2368"/>
    </location>
</feature>
<feature type="domain" description="Haemolysin-type calcium binding-related" evidence="5">
    <location>
        <begin position="1268"/>
        <end position="1307"/>
    </location>
</feature>
<evidence type="ECO:0000256" key="1">
    <source>
        <dbReference type="ARBA" id="ARBA00004613"/>
    </source>
</evidence>
<feature type="domain" description="Haemolysin-type calcium binding-related" evidence="5">
    <location>
        <begin position="2043"/>
        <end position="2081"/>
    </location>
</feature>
<feature type="compositionally biased region" description="Gly residues" evidence="4">
    <location>
        <begin position="1920"/>
        <end position="1941"/>
    </location>
</feature>
<dbReference type="KEGG" id="mpau:ZMTM_18560"/>
<feature type="domain" description="Haemolysin-type calcium binding-related" evidence="5">
    <location>
        <begin position="1871"/>
        <end position="1909"/>
    </location>
</feature>
<dbReference type="Pfam" id="PF06594">
    <property type="entry name" value="HCBP_related"/>
    <property type="match status" value="8"/>
</dbReference>
<evidence type="ECO:0000259" key="5">
    <source>
        <dbReference type="Pfam" id="PF06594"/>
    </source>
</evidence>
<evidence type="ECO:0000313" key="7">
    <source>
        <dbReference type="Proteomes" id="UP000826722"/>
    </source>
</evidence>
<protein>
    <recommendedName>
        <fullName evidence="5">Haemolysin-type calcium binding-related domain-containing protein</fullName>
    </recommendedName>
</protein>
<sequence>MSYLKLAEEVVEAADQAKSLDDFLKTVTDSAGQEQAIDALKAFMGAAATGLAGLAGAPLIPAIGIGLILGYGAEYVIDHLPTPRTMTDEEFWAEWQMNRNLRLGNYGINAGVSTAFKKFSNFPQRSDPFTLDLNGNGVETTGISNTNPILFDVDADGIKTSTGWVAPSDGLLVMDRNGNGYIDNGRELFGDATLKSNGQLAADGFDAIADQDTNQDGIVSSLDDNWDNLLVWRDLNQDGISQANELTSLNTLGIASINVTSVEHNTLLNNGNVLADLGTFTYSDGTSGTAGTAANLADVNLVQDTFNSEFTDHIPLTTQAATLPDLQGSGQVRDLREAASLSPSLAALLTQFASATRAEQHILIDAILKAWSDTSTMATTFTGAYAGHNLTVDMQTWYTGIITGSADYQAMVDKLTIMEHFNGRTYQPIPTGTDDVTLTLWHNAQYLLNQSYDELKNSVFNSLHISGVYDTLVKPMLDKIGLVISDTGFSLDFSELNADFNARIALNPSDGILDLIDFYSATKSDLRGSGWQGQQMILDFLTTHTLTSEIGIAASNAGLFLRGYTAWNDGNGSTGDDYIRGNDQPNTISGASGNDTIIGGNGYDSLDGGDGNDIISGGGYNDNLNGGDGDDTLIGGVGNDYLVGGNGNDTYRFSLGDGQDYIDNTVNSIVHQDTIQFTNVDSASLTSLTRSGNNLIINYGTSDSITLWNRFYVSNVGASFDQFIFSDGAYFTLPQLYGAYAINLTSDSDNVSFDTFAVEPHFTYTANMHILAGAGNDTVSSGVGNDTLEGGDGNDSLTSGNGNDLLVGGAGADTLNGGIGIDTASYLTSTAGVQVNLLTGASHGGDAEGDYLVGIENLIGSSNSDVLTGNAGNNLLDGQAGADTLTGGAGDDTYIVDDLGDVVIENVNEGIDTIKASISYTLGDYVENLTLTGSTANNATGNALSNIIQGNAANNIILGNGGNDTLIGGAGDDTYIVDDLGDVVIENAYEGIDIIKTSVSYTLGDYVENLTLTGSTAINATGNALSNIIQGNAANNIILGNGGNDTLIGGAGDDFLDGGTGSDTYVFSKGDGVDVISSSDSSDKISFLDVGVNELTSLDQIGNDLVIKYGDSDVLTIQSYFSSPDNSIMSFWFSDQALRFSQPPTLSDLRATFLLTDGGTNTGPILGTSNDDYLGGAYYAAEIRGLGGNDTLSGGSYNGVKFNDTLVGGIGNDELWGGGGDDTYVFNLGDGQDSINNSGDVASTTRGILKFGSGILSSQISLSVSNYDLTFAIDGTSDQVTIMGWTAGSLFQIREIQFDDGTNWNAEYINSMIHAGNDTLTSSSYSPSDYINGYAGDDALYGQGGNDTLEGGIGNDYLSGKGGSDTYLFGLGDGQDTINNYDDSATASTSVDTLKFAAGISTSDISFSINGTDLVLSIANTTDQITIQNWTVSQSYHIQQIEFANGSIWDAAAIEDFVANIGDSGGGDGGTGGGSGSTTVVNGTEGDDYISAFTTDAQLISGLAGNDTIFGSLGQDTLEGNAGNDYLSGGGASDTYLFNLGDGQDTISNYDDLATTSIDTLKFGTGIAASDVTVGVSGDDLILSIGASTDQVILQSWNIDQKYRHQQVVFADGTTWDSTYLSNEYLIAKLSGDDYLSPYSTDDQILKGFAGNDTIFGSLGNDTLEGGIGNDYLNGQTGSDTYIFNLGDGQDIINNYDDSATDSLKFGTGISESDITIGLSGSDLILSIANTTDQITIQNWGYGQDYRLDQVEFADGTSWDSAYLNDQYLRVKLSGDDYLSLDTTDDQLLKGFTGNDTIYGSLGNDTLEGGIGNDYLGGQGGSDTYLFGLGDGQDTINNYDDSSTATTSVDTLKFGAGISTSDISFTINGSDLILSIANTTDQITIQNWTVSQSYKLQQIEFANGSIWDAVAIEGLVAGGGDGGGGDPGDGGNGGDGGGAGNGNVINGTEDSDYFTAIDDNPAYLKGLGGDDTIIGYTGNDTLEGGAGNDFLMGQTGNDTYKFNLGDGQDIIGDYDATPGNIDTLHFGAGINASDISFTLQGVDLVLGISGTDDQVKIADWGYGQDHYIENVQFADGTVWDNGYLNTQYLQALLSGDDYLTAPDDQDALVRGFAGNDTLWGFAGNDTLEGGTGNDYLAGQVGNDLYRFNIGDGQDTIGEYDSTPGNTDTLSFGENISSSDIIFSTQGSDLILGISGTSDQVTLLNWSYGSDYRIETVQFNNGTVWDADYLNTEYLKSSLSGDDYLTPPDNQDALLRGFAGNDTIWSFDGNDTLAGGTGNDFLAGQLGNDTYIFNAGDGQDTVYDWDQNSDPSNVDTLKFGAGIGYDQLWFTQSDNNLEISVIGTTDKTIIQDWYSGSSYHVEEIATADGNHTLIDTQVQNLVNAMAGLTPPAAGQTSLPPAYQAQLAPVLAANWS</sequence>
<dbReference type="Gene3D" id="2.150.10.10">
    <property type="entry name" value="Serralysin-like metalloprotease, C-terminal"/>
    <property type="match status" value="12"/>
</dbReference>
<dbReference type="InterPro" id="IPR018511">
    <property type="entry name" value="Hemolysin-typ_Ca-bd_CS"/>
</dbReference>
<evidence type="ECO:0000313" key="6">
    <source>
        <dbReference type="EMBL" id="BCM25597.1"/>
    </source>
</evidence>
<keyword evidence="3" id="KW-0106">Calcium</keyword>
<accession>A0A8D5G9H8</accession>
<dbReference type="GO" id="GO:0005509">
    <property type="term" value="F:calcium ion binding"/>
    <property type="evidence" value="ECO:0007669"/>
    <property type="project" value="InterPro"/>
</dbReference>
<gene>
    <name evidence="6" type="ORF">ZMTM_18560</name>
</gene>
<dbReference type="EMBL" id="AP024110">
    <property type="protein sequence ID" value="BCM25597.1"/>
    <property type="molecule type" value="Genomic_DNA"/>
</dbReference>
<evidence type="ECO:0000256" key="3">
    <source>
        <dbReference type="ARBA" id="ARBA00022837"/>
    </source>
</evidence>
<organism evidence="6 7">
    <name type="scientific">Methyloradius palustris</name>
    <dbReference type="NCBI Taxonomy" id="2778876"/>
    <lineage>
        <taxon>Bacteria</taxon>
        <taxon>Pseudomonadati</taxon>
        <taxon>Pseudomonadota</taxon>
        <taxon>Betaproteobacteria</taxon>
        <taxon>Nitrosomonadales</taxon>
        <taxon>Methylophilaceae</taxon>
        <taxon>Methyloradius</taxon>
    </lineage>
</organism>
<dbReference type="PROSITE" id="PS00330">
    <property type="entry name" value="HEMOLYSIN_CALCIUM"/>
    <property type="match status" value="13"/>
</dbReference>
<dbReference type="InterPro" id="IPR011049">
    <property type="entry name" value="Serralysin-like_metalloprot_C"/>
</dbReference>
<keyword evidence="7" id="KW-1185">Reference proteome</keyword>
<feature type="domain" description="Haemolysin-type calcium binding-related" evidence="5">
    <location>
        <begin position="1580"/>
        <end position="1619"/>
    </location>
</feature>
<evidence type="ECO:0000256" key="2">
    <source>
        <dbReference type="ARBA" id="ARBA00022525"/>
    </source>
</evidence>
<feature type="domain" description="Haemolysin-type calcium binding-related" evidence="5">
    <location>
        <begin position="2188"/>
        <end position="2227"/>
    </location>
</feature>
<comment type="subcellular location">
    <subcellularLocation>
        <location evidence="1">Secreted</location>
    </subcellularLocation>
</comment>
<dbReference type="SUPFAM" id="SSF51120">
    <property type="entry name" value="beta-Roll"/>
    <property type="match status" value="12"/>
</dbReference>
<dbReference type="RefSeq" id="WP_221763666.1">
    <property type="nucleotide sequence ID" value="NZ_AP024110.1"/>
</dbReference>
<dbReference type="Proteomes" id="UP000826722">
    <property type="component" value="Chromosome"/>
</dbReference>
<dbReference type="Pfam" id="PF00353">
    <property type="entry name" value="HemolysinCabind"/>
    <property type="match status" value="14"/>
</dbReference>
<name>A0A8D5G9H8_9PROT</name>
<dbReference type="PANTHER" id="PTHR38340:SF1">
    <property type="entry name" value="S-LAYER PROTEIN"/>
    <property type="match status" value="1"/>
</dbReference>
<feature type="region of interest" description="Disordered" evidence="4">
    <location>
        <begin position="1920"/>
        <end position="1945"/>
    </location>
</feature>
<feature type="domain" description="Haemolysin-type calcium binding-related" evidence="5">
    <location>
        <begin position="1723"/>
        <end position="1763"/>
    </location>
</feature>
<reference evidence="6" key="1">
    <citation type="journal article" date="2021" name="Arch. Microbiol.">
        <title>Methyloradius palustris gen. nov., sp. nov., a methanol-oxidizing bacterium isolated from snow.</title>
        <authorList>
            <person name="Miyadera T."/>
            <person name="Kojima H."/>
            <person name="Fukui M."/>
        </authorList>
    </citation>
    <scope>NUCLEOTIDE SEQUENCE</scope>
    <source>
        <strain evidence="6">Zm11</strain>
    </source>
</reference>
<keyword evidence="2" id="KW-0964">Secreted</keyword>
<dbReference type="InterPro" id="IPR050557">
    <property type="entry name" value="RTX_toxin/Mannuronan_C5-epim"/>
</dbReference>
<dbReference type="PRINTS" id="PR00313">
    <property type="entry name" value="CABNDNGRPT"/>
</dbReference>
<dbReference type="PANTHER" id="PTHR38340">
    <property type="entry name" value="S-LAYER PROTEIN"/>
    <property type="match status" value="1"/>
</dbReference>
<dbReference type="InterPro" id="IPR001343">
    <property type="entry name" value="Hemolysn_Ca-bd"/>
</dbReference>
<feature type="domain" description="Haemolysin-type calcium binding-related" evidence="5">
    <location>
        <begin position="1413"/>
        <end position="1452"/>
    </location>
</feature>
<proteinExistence type="predicted"/>